<name>A0A2K3E3Y8_CHLRE</name>
<dbReference type="PROSITE" id="PS51257">
    <property type="entry name" value="PROKAR_LIPOPROTEIN"/>
    <property type="match status" value="1"/>
</dbReference>
<evidence type="ECO:0000313" key="5">
    <source>
        <dbReference type="Proteomes" id="UP000006906"/>
    </source>
</evidence>
<gene>
    <name evidence="4" type="ORF">CHLRE_02g144009v5</name>
</gene>
<dbReference type="InterPro" id="IPR036514">
    <property type="entry name" value="SGNH_hydro_sf"/>
</dbReference>
<reference evidence="4 5" key="1">
    <citation type="journal article" date="2007" name="Science">
        <title>The Chlamydomonas genome reveals the evolution of key animal and plant functions.</title>
        <authorList>
            <person name="Merchant S.S."/>
            <person name="Prochnik S.E."/>
            <person name="Vallon O."/>
            <person name="Harris E.H."/>
            <person name="Karpowicz S.J."/>
            <person name="Witman G.B."/>
            <person name="Terry A."/>
            <person name="Salamov A."/>
            <person name="Fritz-Laylin L.K."/>
            <person name="Marechal-Drouard L."/>
            <person name="Marshall W.F."/>
            <person name="Qu L.H."/>
            <person name="Nelson D.R."/>
            <person name="Sanderfoot A.A."/>
            <person name="Spalding M.H."/>
            <person name="Kapitonov V.V."/>
            <person name="Ren Q."/>
            <person name="Ferris P."/>
            <person name="Lindquist E."/>
            <person name="Shapiro H."/>
            <person name="Lucas S.M."/>
            <person name="Grimwood J."/>
            <person name="Schmutz J."/>
            <person name="Cardol P."/>
            <person name="Cerutti H."/>
            <person name="Chanfreau G."/>
            <person name="Chen C.L."/>
            <person name="Cognat V."/>
            <person name="Croft M.T."/>
            <person name="Dent R."/>
            <person name="Dutcher S."/>
            <person name="Fernandez E."/>
            <person name="Fukuzawa H."/>
            <person name="Gonzalez-Ballester D."/>
            <person name="Gonzalez-Halphen D."/>
            <person name="Hallmann A."/>
            <person name="Hanikenne M."/>
            <person name="Hippler M."/>
            <person name="Inwood W."/>
            <person name="Jabbari K."/>
            <person name="Kalanon M."/>
            <person name="Kuras R."/>
            <person name="Lefebvre P.A."/>
            <person name="Lemaire S.D."/>
            <person name="Lobanov A.V."/>
            <person name="Lohr M."/>
            <person name="Manuell A."/>
            <person name="Meier I."/>
            <person name="Mets L."/>
            <person name="Mittag M."/>
            <person name="Mittelmeier T."/>
            <person name="Moroney J.V."/>
            <person name="Moseley J."/>
            <person name="Napoli C."/>
            <person name="Nedelcu A.M."/>
            <person name="Niyogi K."/>
            <person name="Novoselov S.V."/>
            <person name="Paulsen I.T."/>
            <person name="Pazour G."/>
            <person name="Purton S."/>
            <person name="Ral J.P."/>
            <person name="Riano-Pachon D.M."/>
            <person name="Riekhof W."/>
            <person name="Rymarquis L."/>
            <person name="Schroda M."/>
            <person name="Stern D."/>
            <person name="Umen J."/>
            <person name="Willows R."/>
            <person name="Wilson N."/>
            <person name="Zimmer S.L."/>
            <person name="Allmer J."/>
            <person name="Balk J."/>
            <person name="Bisova K."/>
            <person name="Chen C.J."/>
            <person name="Elias M."/>
            <person name="Gendler K."/>
            <person name="Hauser C."/>
            <person name="Lamb M.R."/>
            <person name="Ledford H."/>
            <person name="Long J.C."/>
            <person name="Minagawa J."/>
            <person name="Page M.D."/>
            <person name="Pan J."/>
            <person name="Pootakham W."/>
            <person name="Roje S."/>
            <person name="Rose A."/>
            <person name="Stahlberg E."/>
            <person name="Terauchi A.M."/>
            <person name="Yang P."/>
            <person name="Ball S."/>
            <person name="Bowler C."/>
            <person name="Dieckmann C.L."/>
            <person name="Gladyshev V.N."/>
            <person name="Green P."/>
            <person name="Jorgensen R."/>
            <person name="Mayfield S."/>
            <person name="Mueller-Roeber B."/>
            <person name="Rajamani S."/>
            <person name="Sayre R.T."/>
            <person name="Brokstein P."/>
            <person name="Dubchak I."/>
            <person name="Goodstein D."/>
            <person name="Hornick L."/>
            <person name="Huang Y.W."/>
            <person name="Jhaveri J."/>
            <person name="Luo Y."/>
            <person name="Martinez D."/>
            <person name="Ngau W.C."/>
            <person name="Otillar B."/>
            <person name="Poliakov A."/>
            <person name="Porter A."/>
            <person name="Szajkowski L."/>
            <person name="Werner G."/>
            <person name="Zhou K."/>
            <person name="Grigoriev I.V."/>
            <person name="Rokhsar D.S."/>
            <person name="Grossman A.R."/>
        </authorList>
    </citation>
    <scope>NUCLEOTIDE SEQUENCE [LARGE SCALE GENOMIC DNA]</scope>
    <source>
        <strain evidence="5">CC-503</strain>
    </source>
</reference>
<dbReference type="KEGG" id="cre:CHLRE_02g144009v5"/>
<dbReference type="OrthoDB" id="1600564at2759"/>
<dbReference type="FunCoup" id="A0A2K3E3Y8">
    <property type="interactions" value="36"/>
</dbReference>
<dbReference type="PROSITE" id="PS01098">
    <property type="entry name" value="LIPASE_GDSL_SER"/>
    <property type="match status" value="1"/>
</dbReference>
<dbReference type="AlphaFoldDB" id="A0A2K3E3Y8"/>
<dbReference type="Gene3D" id="3.40.50.1110">
    <property type="entry name" value="SGNH hydrolase"/>
    <property type="match status" value="1"/>
</dbReference>
<dbReference type="InParanoid" id="A0A2K3E3Y8"/>
<dbReference type="EMBL" id="CM008963">
    <property type="protein sequence ID" value="PNW87491.1"/>
    <property type="molecule type" value="Genomic_DNA"/>
</dbReference>
<dbReference type="InterPro" id="IPR008265">
    <property type="entry name" value="Lipase_GDSL_AS"/>
</dbReference>
<proteinExistence type="inferred from homology"/>
<comment type="similarity">
    <text evidence="1">Belongs to the 'GDSL' lipolytic enzyme family.</text>
</comment>
<feature type="signal peptide" evidence="3">
    <location>
        <begin position="1"/>
        <end position="29"/>
    </location>
</feature>
<accession>A0A2K3E3Y8</accession>
<protein>
    <recommendedName>
        <fullName evidence="6">SGNH hydrolase-type esterase domain-containing protein</fullName>
    </recommendedName>
</protein>
<evidence type="ECO:0008006" key="6">
    <source>
        <dbReference type="Google" id="ProtNLM"/>
    </source>
</evidence>
<dbReference type="Gramene" id="PNW87491">
    <property type="protein sequence ID" value="PNW87491"/>
    <property type="gene ID" value="CHLRE_02g144009v5"/>
</dbReference>
<sequence>MSPARRQCAAPLAAALLLLLAAGCALASASRTDDGFSGNYNKKGGKNPGSRRASPPPARRRYPPPVGSGGLTTSRPSPAAAPGGGDTRERIDLVVFGDSLSDTGNTFRAAGVPQADLYYQGRYSNGPVWIDYLAAEVANNNSATTVLNVINLAYGGATACPAYSVAAQYPFVLDLPQQTAAFLAQPPSASAATAALRHAQGQAQAQAAAQAAALALAALQAVVQAALGVGSGAGGGSSSPNGGGGGRRLLPINFIGINDVRFFANEAVRTGAFANASVIASAVAAITSCRLTWAQQLLAAGEAVWGQQRGPQRVLVLLPVARLDLSPSVPEPFKSAVAAFTAALNSALTLAAAALEVQLQQPAAATGGADSVGARLLVLPDASEELLASVNPPFNNTYAQSR</sequence>
<dbReference type="InterPro" id="IPR001087">
    <property type="entry name" value="GDSL"/>
</dbReference>
<dbReference type="GeneID" id="66052630"/>
<dbReference type="Proteomes" id="UP000006906">
    <property type="component" value="Chromosome 2"/>
</dbReference>
<dbReference type="Pfam" id="PF00657">
    <property type="entry name" value="Lipase_GDSL"/>
    <property type="match status" value="1"/>
</dbReference>
<evidence type="ECO:0000313" key="4">
    <source>
        <dbReference type="EMBL" id="PNW87491.1"/>
    </source>
</evidence>
<dbReference type="SUPFAM" id="SSF52266">
    <property type="entry name" value="SGNH hydrolase"/>
    <property type="match status" value="1"/>
</dbReference>
<keyword evidence="3" id="KW-0732">Signal</keyword>
<keyword evidence="5" id="KW-1185">Reference proteome</keyword>
<feature type="chain" id="PRO_5014406235" description="SGNH hydrolase-type esterase domain-containing protein" evidence="3">
    <location>
        <begin position="30"/>
        <end position="402"/>
    </location>
</feature>
<dbReference type="GO" id="GO:0006629">
    <property type="term" value="P:lipid metabolic process"/>
    <property type="evidence" value="ECO:0007669"/>
    <property type="project" value="InterPro"/>
</dbReference>
<organism evidence="4 5">
    <name type="scientific">Chlamydomonas reinhardtii</name>
    <name type="common">Chlamydomonas smithii</name>
    <dbReference type="NCBI Taxonomy" id="3055"/>
    <lineage>
        <taxon>Eukaryota</taxon>
        <taxon>Viridiplantae</taxon>
        <taxon>Chlorophyta</taxon>
        <taxon>core chlorophytes</taxon>
        <taxon>Chlorophyceae</taxon>
        <taxon>CS clade</taxon>
        <taxon>Chlamydomonadales</taxon>
        <taxon>Chlamydomonadaceae</taxon>
        <taxon>Chlamydomonas</taxon>
    </lineage>
</organism>
<evidence type="ECO:0000256" key="1">
    <source>
        <dbReference type="ARBA" id="ARBA00008668"/>
    </source>
</evidence>
<dbReference type="GO" id="GO:0016298">
    <property type="term" value="F:lipase activity"/>
    <property type="evidence" value="ECO:0007669"/>
    <property type="project" value="InterPro"/>
</dbReference>
<feature type="compositionally biased region" description="Low complexity" evidence="2">
    <location>
        <begin position="38"/>
        <end position="53"/>
    </location>
</feature>
<evidence type="ECO:0000256" key="3">
    <source>
        <dbReference type="SAM" id="SignalP"/>
    </source>
</evidence>
<feature type="region of interest" description="Disordered" evidence="2">
    <location>
        <begin position="35"/>
        <end position="87"/>
    </location>
</feature>
<dbReference type="RefSeq" id="XP_042927769.1">
    <property type="nucleotide sequence ID" value="XM_043060271.1"/>
</dbReference>
<evidence type="ECO:0000256" key="2">
    <source>
        <dbReference type="SAM" id="MobiDB-lite"/>
    </source>
</evidence>